<organism evidence="1 2">
    <name type="scientific">Streptosporangium jomthongense</name>
    <dbReference type="NCBI Taxonomy" id="1193683"/>
    <lineage>
        <taxon>Bacteria</taxon>
        <taxon>Bacillati</taxon>
        <taxon>Actinomycetota</taxon>
        <taxon>Actinomycetes</taxon>
        <taxon>Streptosporangiales</taxon>
        <taxon>Streptosporangiaceae</taxon>
        <taxon>Streptosporangium</taxon>
    </lineage>
</organism>
<reference evidence="2" key="1">
    <citation type="journal article" date="2019" name="Int. J. Syst. Evol. Microbiol.">
        <title>The Global Catalogue of Microorganisms (GCM) 10K type strain sequencing project: providing services to taxonomists for standard genome sequencing and annotation.</title>
        <authorList>
            <consortium name="The Broad Institute Genomics Platform"/>
            <consortium name="The Broad Institute Genome Sequencing Center for Infectious Disease"/>
            <person name="Wu L."/>
            <person name="Ma J."/>
        </authorList>
    </citation>
    <scope>NUCLEOTIDE SEQUENCE [LARGE SCALE GENOMIC DNA]</scope>
    <source>
        <strain evidence="2">TBRC 7912</strain>
    </source>
</reference>
<dbReference type="RefSeq" id="WP_386197001.1">
    <property type="nucleotide sequence ID" value="NZ_JBHSBC010000063.1"/>
</dbReference>
<comment type="caution">
    <text evidence="1">The sequence shown here is derived from an EMBL/GenBank/DDBJ whole genome shotgun (WGS) entry which is preliminary data.</text>
</comment>
<dbReference type="EMBL" id="JBHSBC010000063">
    <property type="protein sequence ID" value="MFC3986641.1"/>
    <property type="molecule type" value="Genomic_DNA"/>
</dbReference>
<proteinExistence type="predicted"/>
<keyword evidence="2" id="KW-1185">Reference proteome</keyword>
<dbReference type="Gene3D" id="3.40.50.300">
    <property type="entry name" value="P-loop containing nucleotide triphosphate hydrolases"/>
    <property type="match status" value="1"/>
</dbReference>
<dbReference type="InterPro" id="IPR027417">
    <property type="entry name" value="P-loop_NTPase"/>
</dbReference>
<evidence type="ECO:0000313" key="2">
    <source>
        <dbReference type="Proteomes" id="UP001595698"/>
    </source>
</evidence>
<protein>
    <submittedName>
        <fullName evidence="1">AAA family ATPase</fullName>
    </submittedName>
</protein>
<accession>A0ABV8FD84</accession>
<dbReference type="Proteomes" id="UP001595698">
    <property type="component" value="Unassembled WGS sequence"/>
</dbReference>
<gene>
    <name evidence="1" type="ORF">ACFOYY_41375</name>
</gene>
<evidence type="ECO:0000313" key="1">
    <source>
        <dbReference type="EMBL" id="MFC3986641.1"/>
    </source>
</evidence>
<name>A0ABV8FD84_9ACTN</name>
<dbReference type="Pfam" id="PF13671">
    <property type="entry name" value="AAA_33"/>
    <property type="match status" value="1"/>
</dbReference>
<sequence length="191" mass="20310">MVTVLVNGLPGSGKTTLARALATELGLPLFSKDAVKETLAEHLGAARPGDCPAGQWSSLLGRAAAETLWTLLADARGHAVLESPWLAPLRPVVVAGLRRAGVAAADMREVWCEVPVRVARDRFTARLTDRHAVHAGSNGTRDDDWQRWASQAEPLALGSRVYRVDATRPVDVTALAVLIRAGTPPRPGPPP</sequence>
<dbReference type="SUPFAM" id="SSF52540">
    <property type="entry name" value="P-loop containing nucleoside triphosphate hydrolases"/>
    <property type="match status" value="1"/>
</dbReference>